<sequence>MRMRDRFEAEGLPVDLADESERFRAYHEARGTLSASWPASWTTWTLNGLRMARERRAASPQPASPIDWALQGIANR</sequence>
<evidence type="ECO:0000313" key="1">
    <source>
        <dbReference type="EMBL" id="RAK68873.1"/>
    </source>
</evidence>
<name>A0A328BP50_9CAUL</name>
<reference evidence="1 2" key="1">
    <citation type="submission" date="2018-05" db="EMBL/GenBank/DDBJ databases">
        <authorList>
            <person name="Lanie J.A."/>
            <person name="Ng W.-L."/>
            <person name="Kazmierczak K.M."/>
            <person name="Andrzejewski T.M."/>
            <person name="Davidsen T.M."/>
            <person name="Wayne K.J."/>
            <person name="Tettelin H."/>
            <person name="Glass J.I."/>
            <person name="Rusch D."/>
            <person name="Podicherti R."/>
            <person name="Tsui H.-C.T."/>
            <person name="Winkler M.E."/>
        </authorList>
    </citation>
    <scope>NUCLEOTIDE SEQUENCE [LARGE SCALE GENOMIC DNA]</scope>
    <source>
        <strain evidence="1 2">BUT-10</strain>
    </source>
</reference>
<dbReference type="EMBL" id="QFYS01000001">
    <property type="protein sequence ID" value="RAK68873.1"/>
    <property type="molecule type" value="Genomic_DNA"/>
</dbReference>
<protein>
    <submittedName>
        <fullName evidence="1">Uncharacterized protein</fullName>
    </submittedName>
</protein>
<dbReference type="Proteomes" id="UP000249524">
    <property type="component" value="Unassembled WGS sequence"/>
</dbReference>
<proteinExistence type="predicted"/>
<dbReference type="AlphaFoldDB" id="A0A328BP50"/>
<comment type="caution">
    <text evidence="1">The sequence shown here is derived from an EMBL/GenBank/DDBJ whole genome shotgun (WGS) entry which is preliminary data.</text>
</comment>
<organism evidence="1 2">
    <name type="scientific">Phenylobacterium kunshanense</name>
    <dbReference type="NCBI Taxonomy" id="1445034"/>
    <lineage>
        <taxon>Bacteria</taxon>
        <taxon>Pseudomonadati</taxon>
        <taxon>Pseudomonadota</taxon>
        <taxon>Alphaproteobacteria</taxon>
        <taxon>Caulobacterales</taxon>
        <taxon>Caulobacteraceae</taxon>
        <taxon>Phenylobacterium</taxon>
    </lineage>
</organism>
<gene>
    <name evidence="1" type="ORF">DJ019_02335</name>
</gene>
<evidence type="ECO:0000313" key="2">
    <source>
        <dbReference type="Proteomes" id="UP000249524"/>
    </source>
</evidence>
<accession>A0A328BP50</accession>
<keyword evidence="2" id="KW-1185">Reference proteome</keyword>